<evidence type="ECO:0000256" key="2">
    <source>
        <dbReference type="ARBA" id="ARBA00011245"/>
    </source>
</evidence>
<dbReference type="InterPro" id="IPR047122">
    <property type="entry name" value="Trans-enoyl_RdTase-like"/>
</dbReference>
<dbReference type="Pfam" id="PF08240">
    <property type="entry name" value="ADH_N"/>
    <property type="match status" value="1"/>
</dbReference>
<dbReference type="Proteomes" id="UP001244011">
    <property type="component" value="Unassembled WGS sequence"/>
</dbReference>
<keyword evidence="7" id="KW-0472">Membrane</keyword>
<dbReference type="InterPro" id="IPR020843">
    <property type="entry name" value="ER"/>
</dbReference>
<dbReference type="InterPro" id="IPR011032">
    <property type="entry name" value="GroES-like_sf"/>
</dbReference>
<protein>
    <submittedName>
        <fullName evidence="9">Pyruvate/Phosphoenolpyruvate kinase-like domain-containing protein</fullName>
    </submittedName>
</protein>
<dbReference type="Gene3D" id="3.40.50.720">
    <property type="entry name" value="NAD(P)-binding Rossmann-like Domain"/>
    <property type="match status" value="1"/>
</dbReference>
<dbReference type="Pfam" id="PF00107">
    <property type="entry name" value="ADH_zinc_N"/>
    <property type="match status" value="1"/>
</dbReference>
<keyword evidence="7" id="KW-0812">Transmembrane</keyword>
<evidence type="ECO:0000313" key="10">
    <source>
        <dbReference type="Proteomes" id="UP001244011"/>
    </source>
</evidence>
<keyword evidence="10" id="KW-1185">Reference proteome</keyword>
<dbReference type="SUPFAM" id="SSF50129">
    <property type="entry name" value="GroES-like"/>
    <property type="match status" value="1"/>
</dbReference>
<evidence type="ECO:0000256" key="7">
    <source>
        <dbReference type="SAM" id="Phobius"/>
    </source>
</evidence>
<dbReference type="InterPro" id="IPR013154">
    <property type="entry name" value="ADH-like_N"/>
</dbReference>
<comment type="similarity">
    <text evidence="1">Belongs to the zinc-containing alcohol dehydrogenase family.</text>
</comment>
<evidence type="ECO:0000259" key="8">
    <source>
        <dbReference type="SMART" id="SM00829"/>
    </source>
</evidence>
<keyword evidence="6" id="KW-0560">Oxidoreductase</keyword>
<dbReference type="GO" id="GO:0016651">
    <property type="term" value="F:oxidoreductase activity, acting on NAD(P)H"/>
    <property type="evidence" value="ECO:0007669"/>
    <property type="project" value="InterPro"/>
</dbReference>
<dbReference type="GO" id="GO:0000166">
    <property type="term" value="F:nucleotide binding"/>
    <property type="evidence" value="ECO:0007669"/>
    <property type="project" value="UniProtKB-KW"/>
</dbReference>
<sequence length="597" mass="62905">MRVEACMQDKEQINMAATTQTQSAIIGQPDGTNVLSRSAPLPPVPLEDDQVSVAVKAIALNPVDTKMTGGYHTPGAVLGCEFAGVVTSVGPAAAADWGLKEGDRVSAAIMGMNPLRPRIGAFAEHSVAPARMTLKMRDDWTFAQAAGIGIAWYTVAWALFHALGLPAGPNLAPLDDRVPRPVLAGPKMAIDNFKPGAQPATVLVSGGSSSTGTCAIQMLKLAGFKVVATCSARNFGLVRSFGADAVFEYSSPTCASDIRSYTCVNGLRLALDCITTPDTTRLCYAALGRAGGRYVALDPFSQAVAATRAAIHPDWVLGPELIGEDVAWPAPHGRKANPVAKAFCEERAFGVRLNTNPQVVQLVKNAGFDALFIDLEHSTLSIDDASRLSCAGLLGGITPFVRVPYQCGNGFVQRVLDGGAMGVIFPHIHSSQDAKAAVCISKYPSLGSRSMTGQLPVFSLKTTLQDRVINESNASASSVILMIETKDAIKNIHEIAAVDGADVLLVGSNDLAIELGVPGGFQTSVFRSALESVSEACRRHGKIMGLAGIYDNYEIQNWAINTLYIRFMLCQLDSGVIASGATKCAAAVPKVQKDSSE</sequence>
<keyword evidence="3" id="KW-0479">Metal-binding</keyword>
<dbReference type="PANTHER" id="PTHR45348">
    <property type="entry name" value="HYPOTHETICAL OXIDOREDUCTASE (EUROFUNG)"/>
    <property type="match status" value="1"/>
</dbReference>
<dbReference type="EMBL" id="MU839031">
    <property type="protein sequence ID" value="KAK1763072.1"/>
    <property type="molecule type" value="Genomic_DNA"/>
</dbReference>
<dbReference type="SMART" id="SM00829">
    <property type="entry name" value="PKS_ER"/>
    <property type="match status" value="1"/>
</dbReference>
<dbReference type="AlphaFoldDB" id="A0AAJ0BU33"/>
<comment type="subunit">
    <text evidence="2">Monomer.</text>
</comment>
<dbReference type="SUPFAM" id="SSF51621">
    <property type="entry name" value="Phosphoenolpyruvate/pyruvate domain"/>
    <property type="match status" value="1"/>
</dbReference>
<organism evidence="9 10">
    <name type="scientific">Phialemonium atrogriseum</name>
    <dbReference type="NCBI Taxonomy" id="1093897"/>
    <lineage>
        <taxon>Eukaryota</taxon>
        <taxon>Fungi</taxon>
        <taxon>Dikarya</taxon>
        <taxon>Ascomycota</taxon>
        <taxon>Pezizomycotina</taxon>
        <taxon>Sordariomycetes</taxon>
        <taxon>Sordariomycetidae</taxon>
        <taxon>Cephalothecales</taxon>
        <taxon>Cephalothecaceae</taxon>
        <taxon>Phialemonium</taxon>
    </lineage>
</organism>
<keyword evidence="7" id="KW-1133">Transmembrane helix</keyword>
<dbReference type="Gene3D" id="3.90.180.10">
    <property type="entry name" value="Medium-chain alcohol dehydrogenases, catalytic domain"/>
    <property type="match status" value="1"/>
</dbReference>
<proteinExistence type="inferred from homology"/>
<feature type="domain" description="Enoyl reductase (ER)" evidence="8">
    <location>
        <begin position="27"/>
        <end position="360"/>
    </location>
</feature>
<dbReference type="InterPro" id="IPR040442">
    <property type="entry name" value="Pyrv_kinase-like_dom_sf"/>
</dbReference>
<reference evidence="9" key="1">
    <citation type="submission" date="2023-06" db="EMBL/GenBank/DDBJ databases">
        <title>Genome-scale phylogeny and comparative genomics of the fungal order Sordariales.</title>
        <authorList>
            <consortium name="Lawrence Berkeley National Laboratory"/>
            <person name="Hensen N."/>
            <person name="Bonometti L."/>
            <person name="Westerberg I."/>
            <person name="Brannstrom I.O."/>
            <person name="Guillou S."/>
            <person name="Cros-Aarteil S."/>
            <person name="Calhoun S."/>
            <person name="Haridas S."/>
            <person name="Kuo A."/>
            <person name="Mondo S."/>
            <person name="Pangilinan J."/>
            <person name="Riley R."/>
            <person name="Labutti K."/>
            <person name="Andreopoulos B."/>
            <person name="Lipzen A."/>
            <person name="Chen C."/>
            <person name="Yanf M."/>
            <person name="Daum C."/>
            <person name="Ng V."/>
            <person name="Clum A."/>
            <person name="Steindorff A."/>
            <person name="Ohm R."/>
            <person name="Martin F."/>
            <person name="Silar P."/>
            <person name="Natvig D."/>
            <person name="Lalanne C."/>
            <person name="Gautier V."/>
            <person name="Ament-Velasquez S.L."/>
            <person name="Kruys A."/>
            <person name="Hutchinson M.I."/>
            <person name="Powell A.J."/>
            <person name="Barry K."/>
            <person name="Miller A.N."/>
            <person name="Grigoriev I.V."/>
            <person name="Debuchy R."/>
            <person name="Gladieux P."/>
            <person name="Thoren M.H."/>
            <person name="Johannesson H."/>
        </authorList>
    </citation>
    <scope>NUCLEOTIDE SEQUENCE</scope>
    <source>
        <strain evidence="9">8032-3</strain>
    </source>
</reference>
<dbReference type="Pfam" id="PF03328">
    <property type="entry name" value="HpcH_HpaI"/>
    <property type="match status" value="1"/>
</dbReference>
<comment type="caution">
    <text evidence="9">The sequence shown here is derived from an EMBL/GenBank/DDBJ whole genome shotgun (WGS) entry which is preliminary data.</text>
</comment>
<accession>A0AAJ0BU33</accession>
<dbReference type="GO" id="GO:0016301">
    <property type="term" value="F:kinase activity"/>
    <property type="evidence" value="ECO:0007669"/>
    <property type="project" value="UniProtKB-KW"/>
</dbReference>
<keyword evidence="9" id="KW-0418">Kinase</keyword>
<dbReference type="GO" id="GO:0046872">
    <property type="term" value="F:metal ion binding"/>
    <property type="evidence" value="ECO:0007669"/>
    <property type="project" value="UniProtKB-KW"/>
</dbReference>
<keyword evidence="4" id="KW-0547">Nucleotide-binding</keyword>
<evidence type="ECO:0000256" key="4">
    <source>
        <dbReference type="ARBA" id="ARBA00022741"/>
    </source>
</evidence>
<dbReference type="PANTHER" id="PTHR45348:SF1">
    <property type="entry name" value="TRANS-ENOYL REDUCTASE STHE"/>
    <property type="match status" value="1"/>
</dbReference>
<keyword evidence="5" id="KW-0521">NADP</keyword>
<dbReference type="CDD" id="cd08249">
    <property type="entry name" value="enoyl_reductase_like"/>
    <property type="match status" value="1"/>
</dbReference>
<dbReference type="Gene3D" id="3.20.20.60">
    <property type="entry name" value="Phosphoenolpyruvate-binding domains"/>
    <property type="match status" value="1"/>
</dbReference>
<dbReference type="InterPro" id="IPR015813">
    <property type="entry name" value="Pyrv/PenolPyrv_kinase-like_dom"/>
</dbReference>
<gene>
    <name evidence="9" type="ORF">QBC33DRAFT_599342</name>
</gene>
<feature type="transmembrane region" description="Helical" evidence="7">
    <location>
        <begin position="140"/>
        <end position="160"/>
    </location>
</feature>
<evidence type="ECO:0000256" key="1">
    <source>
        <dbReference type="ARBA" id="ARBA00008072"/>
    </source>
</evidence>
<evidence type="ECO:0000256" key="5">
    <source>
        <dbReference type="ARBA" id="ARBA00022857"/>
    </source>
</evidence>
<dbReference type="GeneID" id="85315213"/>
<evidence type="ECO:0000256" key="6">
    <source>
        <dbReference type="ARBA" id="ARBA00023002"/>
    </source>
</evidence>
<evidence type="ECO:0000256" key="3">
    <source>
        <dbReference type="ARBA" id="ARBA00022723"/>
    </source>
</evidence>
<name>A0AAJ0BU33_9PEZI</name>
<keyword evidence="9" id="KW-0808">Transferase</keyword>
<keyword evidence="9" id="KW-0670">Pyruvate</keyword>
<dbReference type="SUPFAM" id="SSF51735">
    <property type="entry name" value="NAD(P)-binding Rossmann-fold domains"/>
    <property type="match status" value="1"/>
</dbReference>
<dbReference type="InterPro" id="IPR036291">
    <property type="entry name" value="NAD(P)-bd_dom_sf"/>
</dbReference>
<evidence type="ECO:0000313" key="9">
    <source>
        <dbReference type="EMBL" id="KAK1763072.1"/>
    </source>
</evidence>
<dbReference type="InterPro" id="IPR005000">
    <property type="entry name" value="Aldolase/citrate-lyase_domain"/>
</dbReference>
<dbReference type="RefSeq" id="XP_060279285.1">
    <property type="nucleotide sequence ID" value="XM_060432026.1"/>
</dbReference>
<dbReference type="InterPro" id="IPR013149">
    <property type="entry name" value="ADH-like_C"/>
</dbReference>